<reference evidence="2 3" key="1">
    <citation type="submission" date="2015-07" db="EMBL/GenBank/DDBJ databases">
        <title>High-quality genome of monoxenous trypanosomatid Leptomonas pyrrhocoris.</title>
        <authorList>
            <person name="Flegontov P."/>
            <person name="Butenko A."/>
            <person name="Firsov S."/>
            <person name="Vlcek C."/>
            <person name="Logacheva M.D."/>
            <person name="Field M."/>
            <person name="Filatov D."/>
            <person name="Flegontova O."/>
            <person name="Gerasimov E."/>
            <person name="Jackson A.P."/>
            <person name="Kelly S."/>
            <person name="Opperdoes F."/>
            <person name="O'Reilly A."/>
            <person name="Votypka J."/>
            <person name="Yurchenko V."/>
            <person name="Lukes J."/>
        </authorList>
    </citation>
    <scope>NUCLEOTIDE SEQUENCE [LARGE SCALE GENOMIC DNA]</scope>
    <source>
        <strain evidence="2">H10</strain>
    </source>
</reference>
<dbReference type="RefSeq" id="XP_015659865.1">
    <property type="nucleotide sequence ID" value="XM_015801245.1"/>
</dbReference>
<feature type="compositionally biased region" description="Polar residues" evidence="1">
    <location>
        <begin position="858"/>
        <end position="885"/>
    </location>
</feature>
<feature type="compositionally biased region" description="Polar residues" evidence="1">
    <location>
        <begin position="1547"/>
        <end position="1569"/>
    </location>
</feature>
<feature type="compositionally biased region" description="Low complexity" evidence="1">
    <location>
        <begin position="1208"/>
        <end position="1225"/>
    </location>
</feature>
<feature type="compositionally biased region" description="Polar residues" evidence="1">
    <location>
        <begin position="1012"/>
        <end position="1024"/>
    </location>
</feature>
<dbReference type="GeneID" id="26904087"/>
<feature type="region of interest" description="Disordered" evidence="1">
    <location>
        <begin position="942"/>
        <end position="974"/>
    </location>
</feature>
<name>A0A0M9G3K2_LEPPY</name>
<dbReference type="EMBL" id="LGTL01000006">
    <property type="protein sequence ID" value="KPA81426.1"/>
    <property type="molecule type" value="Genomic_DNA"/>
</dbReference>
<feature type="compositionally biased region" description="Polar residues" evidence="1">
    <location>
        <begin position="828"/>
        <end position="851"/>
    </location>
</feature>
<feature type="region of interest" description="Disordered" evidence="1">
    <location>
        <begin position="1300"/>
        <end position="1343"/>
    </location>
</feature>
<feature type="region of interest" description="Disordered" evidence="1">
    <location>
        <begin position="1363"/>
        <end position="1405"/>
    </location>
</feature>
<feature type="region of interest" description="Disordered" evidence="1">
    <location>
        <begin position="1087"/>
        <end position="1110"/>
    </location>
</feature>
<comment type="caution">
    <text evidence="2">The sequence shown here is derived from an EMBL/GenBank/DDBJ whole genome shotgun (WGS) entry which is preliminary data.</text>
</comment>
<feature type="region of interest" description="Disordered" evidence="1">
    <location>
        <begin position="992"/>
        <end position="1031"/>
    </location>
</feature>
<feature type="compositionally biased region" description="Low complexity" evidence="1">
    <location>
        <begin position="1092"/>
        <end position="1101"/>
    </location>
</feature>
<evidence type="ECO:0000313" key="2">
    <source>
        <dbReference type="EMBL" id="KPA81426.1"/>
    </source>
</evidence>
<feature type="compositionally biased region" description="Low complexity" evidence="1">
    <location>
        <begin position="1365"/>
        <end position="1388"/>
    </location>
</feature>
<evidence type="ECO:0000313" key="3">
    <source>
        <dbReference type="Proteomes" id="UP000037923"/>
    </source>
</evidence>
<organism evidence="2 3">
    <name type="scientific">Leptomonas pyrrhocoris</name>
    <name type="common">Firebug parasite</name>
    <dbReference type="NCBI Taxonomy" id="157538"/>
    <lineage>
        <taxon>Eukaryota</taxon>
        <taxon>Discoba</taxon>
        <taxon>Euglenozoa</taxon>
        <taxon>Kinetoplastea</taxon>
        <taxon>Metakinetoplastina</taxon>
        <taxon>Trypanosomatida</taxon>
        <taxon>Trypanosomatidae</taxon>
        <taxon>Leishmaniinae</taxon>
        <taxon>Leptomonas</taxon>
    </lineage>
</organism>
<feature type="compositionally biased region" description="Basic and acidic residues" evidence="1">
    <location>
        <begin position="1645"/>
        <end position="1655"/>
    </location>
</feature>
<protein>
    <submittedName>
        <fullName evidence="2">Uncharacterized protein</fullName>
    </submittedName>
</protein>
<dbReference type="OrthoDB" id="244005at2759"/>
<feature type="compositionally biased region" description="Polar residues" evidence="1">
    <location>
        <begin position="1226"/>
        <end position="1236"/>
    </location>
</feature>
<feature type="region of interest" description="Disordered" evidence="1">
    <location>
        <begin position="819"/>
        <end position="889"/>
    </location>
</feature>
<accession>A0A0M9G3K2</accession>
<gene>
    <name evidence="2" type="ORF">ABB37_03796</name>
</gene>
<feature type="region of interest" description="Disordered" evidence="1">
    <location>
        <begin position="1632"/>
        <end position="1655"/>
    </location>
</feature>
<proteinExistence type="predicted"/>
<feature type="compositionally biased region" description="Low complexity" evidence="1">
    <location>
        <begin position="1324"/>
        <end position="1337"/>
    </location>
</feature>
<feature type="region of interest" description="Disordered" evidence="1">
    <location>
        <begin position="1434"/>
        <end position="1462"/>
    </location>
</feature>
<sequence>MERQRKAQARHLALLSRDAPVMNRCAKEEAHLKQRLAQSTAVLTRSARQNQAAAEREERARTAQLQAQFSAILTKTPEVRVPGPDTTTNVRSAAEAAPVVAVESVAGSKPRAAAECARSGLPVAPSHPAAAAEGVAAPSSSSPACFLGFPEPFKNSGFKSVVHWASVSYDETFLTAYGPRRLREELQTGTVAAAGGAPTARDARPHRLLAAVACYLLNEVLCADAAVSSLWQEKLRQPIFDAVFSSQSIAAGEQKRRACQCVGPAGNEATRSNAIVLQSLGPAAVAAPSTSAEGDVETCAAAASPASFAPPPLDTLFPPRTNVYASRDDFATMRLWTEEVTAEQREKAIVCRRVRSLQQVMERRMELLQVYQRQRNEAILRSIFTVWRTNTRQCRARRIVMERYLENRHCRVLEESVFLRWRRVTLQAKVESLQRRMLNMVAEHVEAARKSAAALAAVQEQVSSERRRHQQAAFEQDALHTQILESHSMEVEALRLVLHQQRSHASEVGKWAKRWERLAKTFRPATACPAVSPSMWTLTLALYSSEEKAVAKVLGKGGDRRVLKQMPYSMMLPVRERLEGLLLAWVNAVMEKSPLAASWVPLEKFMHGSTTHPVSILVSQKAETDAPSRARTTAATGANIAAESFMSEFGVYTLMEFVRELRRLYILAGKLSDPDIAESRLTSNCTALSKCFRDVVQLLSVQTCAGLYPSLLTHCPSLSRWFTPAGIFGGPTNSFEGAGRERRLQHTMFVWLLTALLVGHIRMVILAPAGEKDDGLPHPASSAASLRCSREAVLETVPQINFPVKRRAAAAAAAAIAALPEREEDTDTSTSAGGPSAPSLGTSIVAQNTLLSKRPPNAANSKVSIASSEPTRSVITGESGASTAGSPRRADGAEALLKGVVTLETALRERSQQAGAPLTDGEDSLSDIEAYLGLLSTQARTLRRSGSNHAKATGTAGPKETVTGDGTSNKEDDDDFVKRLLQQLVEARDAAARHRRIRRMQGAAASTHPTHHTQVPFSAFPNNDSVDDDEDDEWDAQEDAAAGNCFLHPPIEDRTSAILTEEQLIILRSLPSRSRAFDVIRSVCPPAPAPSSPHSLSSDAPNTAAVSSTDEPSGMFYSFLLNMLEDVKRRQQWAGVARVVTSLVVRFHILDDANDGGQRANKLLANRADMQKEESFSRRRLSTSLPSFNTASSSLVMLPQSARLPAVPTSTTAAARDAAASKPRTTNSVDNSNNAAATEGASSARDKSHMQRVAAKLVPLRPSPSHSLSTTPDAYLLAGFANHQTSLHLSVASVGEDLLRSTPSATDSSPQPADKDGSSARGFAPPASFASVSPPHSKNGSNSLLSAHEMHVLNGKMRVRRKNTAAVSAAVSNSQRTSASADNTSDASPQRPLHDEKSSFSAPSSSALQLPLQQLTLFSSEISALRTSPRDAVVCSDVPPRRQDVQEDHEEEALGAERREASASLKIPDLSILSTPQETGTEVSHERVLGTTCRSDATALQDSRLHEPHSHSSFVDPPSPPAMKERKGTMQPSACEADNASRHPTAPSAQATVPQTRLQTSQTGAQLHLSSLPPPQREGARTGPAAAPLVLPPVVSNTTVDSAAAEAKVEEGEGTVEGDTLRSPLGYLDPLIEHGAPQSSAATENIRKDRFHLQP</sequence>
<evidence type="ECO:0000256" key="1">
    <source>
        <dbReference type="SAM" id="MobiDB-lite"/>
    </source>
</evidence>
<feature type="region of interest" description="Disordered" evidence="1">
    <location>
        <begin position="1504"/>
        <end position="1590"/>
    </location>
</feature>
<feature type="compositionally biased region" description="Polar residues" evidence="1">
    <location>
        <begin position="1301"/>
        <end position="1311"/>
    </location>
</feature>
<dbReference type="VEuPathDB" id="TriTrypDB:LpyrH10_06_1660"/>
<dbReference type="OMA" id="CYQELTH"/>
<feature type="region of interest" description="Disordered" evidence="1">
    <location>
        <begin position="1207"/>
        <end position="1251"/>
    </location>
</feature>
<keyword evidence="3" id="KW-1185">Reference proteome</keyword>
<dbReference type="Proteomes" id="UP000037923">
    <property type="component" value="Unassembled WGS sequence"/>
</dbReference>